<dbReference type="EnsemblPlants" id="EMT27365">
    <property type="protein sequence ID" value="EMT27365"/>
    <property type="gene ID" value="F775_15600"/>
</dbReference>
<accession>M8BQT9</accession>
<dbReference type="PANTHER" id="PTHR43235:SF1">
    <property type="entry name" value="GLUTAMINE AMIDOTRANSFERASE PB2B2.05-RELATED"/>
    <property type="match status" value="1"/>
</dbReference>
<evidence type="ECO:0008006" key="2">
    <source>
        <dbReference type="Google" id="ProtNLM"/>
    </source>
</evidence>
<dbReference type="Gene3D" id="3.40.50.880">
    <property type="match status" value="1"/>
</dbReference>
<dbReference type="AlphaFoldDB" id="M8BQT9"/>
<protein>
    <recommendedName>
        <fullName evidence="2">Glutamine amidotransferase domain-containing protein</fullName>
    </recommendedName>
</protein>
<evidence type="ECO:0000313" key="1">
    <source>
        <dbReference type="EnsemblPlants" id="EMT27365"/>
    </source>
</evidence>
<organism evidence="1">
    <name type="scientific">Aegilops tauschii</name>
    <name type="common">Tausch's goatgrass</name>
    <name type="synonym">Aegilops squarrosa</name>
    <dbReference type="NCBI Taxonomy" id="37682"/>
    <lineage>
        <taxon>Eukaryota</taxon>
        <taxon>Viridiplantae</taxon>
        <taxon>Streptophyta</taxon>
        <taxon>Embryophyta</taxon>
        <taxon>Tracheophyta</taxon>
        <taxon>Spermatophyta</taxon>
        <taxon>Magnoliopsida</taxon>
        <taxon>Liliopsida</taxon>
        <taxon>Poales</taxon>
        <taxon>Poaceae</taxon>
        <taxon>BOP clade</taxon>
        <taxon>Pooideae</taxon>
        <taxon>Triticodae</taxon>
        <taxon>Triticeae</taxon>
        <taxon>Triticinae</taxon>
        <taxon>Aegilops</taxon>
    </lineage>
</organism>
<dbReference type="GO" id="GO:0016811">
    <property type="term" value="F:hydrolase activity, acting on carbon-nitrogen (but not peptide) bonds, in linear amides"/>
    <property type="evidence" value="ECO:0007669"/>
    <property type="project" value="InterPro"/>
</dbReference>
<proteinExistence type="predicted"/>
<dbReference type="PANTHER" id="PTHR43235">
    <property type="entry name" value="GLUTAMINE AMIDOTRANSFERASE PB2B2.05-RELATED"/>
    <property type="match status" value="1"/>
</dbReference>
<sequence length="297" mass="33351">MSPSPDVILPRVLIVSRRTVRKNKFVDFVGEYHLDLVVGYGAVPVIVPRVAGVHAMLDSFEPIHGVLLCEGEDIDPSLYDAGGDGDGEGDALSQEQLEADGLEGFYDPDAYNPGDGKFIMGLQFHPERMRKEGSDEFDFPGCAKAYQEFVRAVVAYQGKLAAAQAHAHVQSAVTTPAELNREMDKQRKEFPFMSTDLPIHNKWKLQQKTHMMKKMVYQLEGRTLVLLGCDDQRIKLHTFYSGKVADFSVAWVRRSANKFAHILARSAQQWYLQDLVSSVELGNEDVKVKWKYLDTNG</sequence>
<name>M8BQT9_AEGTA</name>
<dbReference type="GO" id="GO:0005829">
    <property type="term" value="C:cytosol"/>
    <property type="evidence" value="ECO:0007669"/>
    <property type="project" value="TreeGrafter"/>
</dbReference>
<dbReference type="InterPro" id="IPR044668">
    <property type="entry name" value="PuuD-like"/>
</dbReference>
<reference evidence="1" key="1">
    <citation type="submission" date="2015-06" db="UniProtKB">
        <authorList>
            <consortium name="EnsemblPlants"/>
        </authorList>
    </citation>
    <scope>IDENTIFICATION</scope>
</reference>
<dbReference type="InterPro" id="IPR029062">
    <property type="entry name" value="Class_I_gatase-like"/>
</dbReference>